<dbReference type="Proteomes" id="UP000245712">
    <property type="component" value="Unassembled WGS sequence"/>
</dbReference>
<dbReference type="RefSeq" id="WP_116612297.1">
    <property type="nucleotide sequence ID" value="NZ_QEOB01000011.1"/>
</dbReference>
<protein>
    <submittedName>
        <fullName evidence="1">Uncharacterized protein</fullName>
    </submittedName>
</protein>
<gene>
    <name evidence="1" type="ORF">C7402_111150</name>
</gene>
<dbReference type="EMBL" id="QEOB01000011">
    <property type="protein sequence ID" value="PVX81248.1"/>
    <property type="molecule type" value="Genomic_DNA"/>
</dbReference>
<proteinExistence type="predicted"/>
<organism evidence="1 2">
    <name type="scientific">Paraburkholderia unamae</name>
    <dbReference type="NCBI Taxonomy" id="219649"/>
    <lineage>
        <taxon>Bacteria</taxon>
        <taxon>Pseudomonadati</taxon>
        <taxon>Pseudomonadota</taxon>
        <taxon>Betaproteobacteria</taxon>
        <taxon>Burkholderiales</taxon>
        <taxon>Burkholderiaceae</taxon>
        <taxon>Paraburkholderia</taxon>
    </lineage>
</organism>
<evidence type="ECO:0000313" key="2">
    <source>
        <dbReference type="Proteomes" id="UP000245712"/>
    </source>
</evidence>
<evidence type="ECO:0000313" key="1">
    <source>
        <dbReference type="EMBL" id="PVX81248.1"/>
    </source>
</evidence>
<sequence length="268" mass="28891">MDKTINDRELHGVADAESFGKLRELMARKARMIDAIRALPAQIEKAHAEALVLREQLTQADIAFEASADAAREDCESAHKAKTEAMMDAILRAEATERRLLDRQAAMEPAIEQLDSEIVTEIGIVRTDADGVLESMMLALEPDVERIATQLCAILAKAATIRAVYPGGSSARYLRDAYLPSVDGGTEFDANSRDYRAANRLKPGDDQLAAARAELGPQLQPVINALALAVHFSRYSRLATQLAGAGRKGIAVSFSGGSPVPPGEVVQR</sequence>
<reference evidence="1 2" key="1">
    <citation type="submission" date="2018-05" db="EMBL/GenBank/DDBJ databases">
        <title>Genomic Encyclopedia of Type Strains, Phase IV (KMG-V): Genome sequencing to study the core and pangenomes of soil and plant-associated prokaryotes.</title>
        <authorList>
            <person name="Whitman W."/>
        </authorList>
    </citation>
    <scope>NUCLEOTIDE SEQUENCE [LARGE SCALE GENOMIC DNA]</scope>
    <source>
        <strain evidence="1 2">SCZa-39</strain>
    </source>
</reference>
<keyword evidence="2" id="KW-1185">Reference proteome</keyword>
<accession>A0ABX5KJ36</accession>
<name>A0ABX5KJ36_9BURK</name>
<comment type="caution">
    <text evidence="1">The sequence shown here is derived from an EMBL/GenBank/DDBJ whole genome shotgun (WGS) entry which is preliminary data.</text>
</comment>